<accession>A0AAD8NZ53</accession>
<keyword evidence="3" id="KW-1185">Reference proteome</keyword>
<evidence type="ECO:0000256" key="1">
    <source>
        <dbReference type="SAM" id="Phobius"/>
    </source>
</evidence>
<dbReference type="AlphaFoldDB" id="A0AAD8NZ53"/>
<organism evidence="2 3">
    <name type="scientific">Tagetes erecta</name>
    <name type="common">African marigold</name>
    <dbReference type="NCBI Taxonomy" id="13708"/>
    <lineage>
        <taxon>Eukaryota</taxon>
        <taxon>Viridiplantae</taxon>
        <taxon>Streptophyta</taxon>
        <taxon>Embryophyta</taxon>
        <taxon>Tracheophyta</taxon>
        <taxon>Spermatophyta</taxon>
        <taxon>Magnoliopsida</taxon>
        <taxon>eudicotyledons</taxon>
        <taxon>Gunneridae</taxon>
        <taxon>Pentapetalae</taxon>
        <taxon>asterids</taxon>
        <taxon>campanulids</taxon>
        <taxon>Asterales</taxon>
        <taxon>Asteraceae</taxon>
        <taxon>Asteroideae</taxon>
        <taxon>Heliantheae alliance</taxon>
        <taxon>Tageteae</taxon>
        <taxon>Tagetes</taxon>
    </lineage>
</organism>
<dbReference type="Proteomes" id="UP001229421">
    <property type="component" value="Unassembled WGS sequence"/>
</dbReference>
<comment type="caution">
    <text evidence="2">The sequence shown here is derived from an EMBL/GenBank/DDBJ whole genome shotgun (WGS) entry which is preliminary data.</text>
</comment>
<feature type="transmembrane region" description="Helical" evidence="1">
    <location>
        <begin position="27"/>
        <end position="48"/>
    </location>
</feature>
<keyword evidence="1" id="KW-1133">Transmembrane helix</keyword>
<dbReference type="EMBL" id="JAUHHV010000004">
    <property type="protein sequence ID" value="KAK1426214.1"/>
    <property type="molecule type" value="Genomic_DNA"/>
</dbReference>
<proteinExistence type="predicted"/>
<evidence type="ECO:0000313" key="2">
    <source>
        <dbReference type="EMBL" id="KAK1426214.1"/>
    </source>
</evidence>
<gene>
    <name evidence="2" type="ORF">QVD17_14883</name>
</gene>
<keyword evidence="1" id="KW-0472">Membrane</keyword>
<keyword evidence="1" id="KW-0812">Transmembrane</keyword>
<sequence length="136" mass="15796">MSPPESLSQSKWMYCFSRVVGNRRIRFLLGVLDAYFGLYGFDFMLVLVRIPNKVAAQANDRSSSYKITRNLKMEFNLNLLISKKKGTKLEQLVLIRSYQVFRLMLYLGELREAKANIVWDMSMNPLYPPTLLVTTC</sequence>
<protein>
    <submittedName>
        <fullName evidence="2">Uncharacterized protein</fullName>
    </submittedName>
</protein>
<evidence type="ECO:0000313" key="3">
    <source>
        <dbReference type="Proteomes" id="UP001229421"/>
    </source>
</evidence>
<reference evidence="2" key="1">
    <citation type="journal article" date="2023" name="bioRxiv">
        <title>Improved chromosome-level genome assembly for marigold (Tagetes erecta).</title>
        <authorList>
            <person name="Jiang F."/>
            <person name="Yuan L."/>
            <person name="Wang S."/>
            <person name="Wang H."/>
            <person name="Xu D."/>
            <person name="Wang A."/>
            <person name="Fan W."/>
        </authorList>
    </citation>
    <scope>NUCLEOTIDE SEQUENCE</scope>
    <source>
        <strain evidence="2">WSJ</strain>
        <tissue evidence="2">Leaf</tissue>
    </source>
</reference>
<name>A0AAD8NZ53_TARER</name>